<reference evidence="3" key="2">
    <citation type="submission" date="2021-03" db="EMBL/GenBank/DDBJ databases">
        <authorList>
            <person name="Jaffe A."/>
        </authorList>
    </citation>
    <scope>NUCLEOTIDE SEQUENCE</scope>
    <source>
        <strain evidence="3">RIFCSPLOWO2_01_FULL_43_13</strain>
    </source>
</reference>
<sequence length="151" mass="16408">MNIKGQESATFEFLVVAIMGLFIMVIMLSIVNYFTDLRFQASEQRFNDALHSAVSSPNGEAIIAKNIILQPGKISSESLAEKANIPSSCVEIDAIDLVAFKLSPDNTVLSVERSVETTVYLKCVLGPEYGSGTDCEESCIASFGKEFSPRT</sequence>
<reference evidence="4" key="1">
    <citation type="journal article" date="2020" name="bioRxiv">
        <title>A rank-normalized archaeal taxonomy based on genome phylogeny resolves widespread incomplete and uneven classifications.</title>
        <authorList>
            <person name="Rinke C."/>
            <person name="Chuvochina M."/>
            <person name="Mussig A.J."/>
            <person name="Chaumeil P.-A."/>
            <person name="Waite D.W."/>
            <person name="Whitman W.B."/>
            <person name="Parks D.H."/>
            <person name="Hugenholtz P."/>
        </authorList>
    </citation>
    <scope>NUCLEOTIDE SEQUENCE [LARGE SCALE GENOMIC DNA]</scope>
</reference>
<feature type="transmembrane region" description="Helical" evidence="1">
    <location>
        <begin position="13"/>
        <end position="35"/>
    </location>
</feature>
<evidence type="ECO:0000313" key="4">
    <source>
        <dbReference type="Proteomes" id="UP000590964"/>
    </source>
</evidence>
<dbReference type="AlphaFoldDB" id="A0A7J4JVS1"/>
<evidence type="ECO:0000256" key="1">
    <source>
        <dbReference type="SAM" id="Phobius"/>
    </source>
</evidence>
<keyword evidence="1" id="KW-0472">Membrane</keyword>
<dbReference type="EMBL" id="JAGVWB010000006">
    <property type="protein sequence ID" value="MBS3057983.1"/>
    <property type="molecule type" value="Genomic_DNA"/>
</dbReference>
<dbReference type="Proteomes" id="UP000680185">
    <property type="component" value="Unassembled WGS sequence"/>
</dbReference>
<comment type="caution">
    <text evidence="2">The sequence shown here is derived from an EMBL/GenBank/DDBJ whole genome shotgun (WGS) entry which is preliminary data.</text>
</comment>
<evidence type="ECO:0000313" key="3">
    <source>
        <dbReference type="EMBL" id="MBS3057983.1"/>
    </source>
</evidence>
<keyword evidence="1" id="KW-1133">Transmembrane helix</keyword>
<evidence type="ECO:0008006" key="5">
    <source>
        <dbReference type="Google" id="ProtNLM"/>
    </source>
</evidence>
<evidence type="ECO:0000313" key="2">
    <source>
        <dbReference type="EMBL" id="HIH21828.1"/>
    </source>
</evidence>
<reference evidence="3" key="3">
    <citation type="submission" date="2021-05" db="EMBL/GenBank/DDBJ databases">
        <title>Protein family content uncovers lineage relationships and bacterial pathway maintenance mechanisms in DPANN archaea.</title>
        <authorList>
            <person name="Castelle C.J."/>
            <person name="Meheust R."/>
            <person name="Jaffe A.L."/>
            <person name="Seitz K."/>
            <person name="Gong X."/>
            <person name="Baker B.J."/>
            <person name="Banfield J.F."/>
        </authorList>
    </citation>
    <scope>NUCLEOTIDE SEQUENCE</scope>
    <source>
        <strain evidence="3">RIFCSPLOWO2_01_FULL_43_13</strain>
    </source>
</reference>
<organism evidence="2 4">
    <name type="scientific">Candidatus Iainarchaeum sp</name>
    <dbReference type="NCBI Taxonomy" id="3101447"/>
    <lineage>
        <taxon>Archaea</taxon>
        <taxon>Candidatus Iainarchaeota</taxon>
        <taxon>Candidatus Iainarchaeia</taxon>
        <taxon>Candidatus Iainarchaeales</taxon>
        <taxon>Candidatus Iainarchaeaceae</taxon>
        <taxon>Candidatus Iainarchaeum</taxon>
    </lineage>
</organism>
<accession>A0A7J4JVS1</accession>
<proteinExistence type="predicted"/>
<dbReference type="Proteomes" id="UP000590964">
    <property type="component" value="Unassembled WGS sequence"/>
</dbReference>
<name>A0A7J4JVS1_9ARCH</name>
<keyword evidence="1" id="KW-0812">Transmembrane</keyword>
<dbReference type="EMBL" id="DUFW01000074">
    <property type="protein sequence ID" value="HIH21828.1"/>
    <property type="molecule type" value="Genomic_DNA"/>
</dbReference>
<gene>
    <name evidence="2" type="ORF">HA222_04190</name>
    <name evidence="3" type="ORF">J4478_01110</name>
</gene>
<protein>
    <recommendedName>
        <fullName evidence="5">Class III signal peptide-containing protein</fullName>
    </recommendedName>
</protein>